<keyword evidence="2 5" id="KW-0238">DNA-binding</keyword>
<protein>
    <submittedName>
        <fullName evidence="5">AraC-like DNA-binding protein</fullName>
    </submittedName>
</protein>
<name>A0A840F4B5_9ACTN</name>
<keyword evidence="3" id="KW-0804">Transcription</keyword>
<dbReference type="GO" id="GO:0005829">
    <property type="term" value="C:cytosol"/>
    <property type="evidence" value="ECO:0007669"/>
    <property type="project" value="TreeGrafter"/>
</dbReference>
<dbReference type="SUPFAM" id="SSF46689">
    <property type="entry name" value="Homeodomain-like"/>
    <property type="match status" value="1"/>
</dbReference>
<proteinExistence type="predicted"/>
<reference evidence="5 6" key="1">
    <citation type="submission" date="2020-08" db="EMBL/GenBank/DDBJ databases">
        <title>Sequencing the genomes of 1000 actinobacteria strains.</title>
        <authorList>
            <person name="Klenk H.-P."/>
        </authorList>
    </citation>
    <scope>NUCLEOTIDE SEQUENCE [LARGE SCALE GENOMIC DNA]</scope>
    <source>
        <strain evidence="5 6">DSM 45298</strain>
    </source>
</reference>
<dbReference type="EMBL" id="JACIFP010000001">
    <property type="protein sequence ID" value="MBB4137343.1"/>
    <property type="molecule type" value="Genomic_DNA"/>
</dbReference>
<dbReference type="InterPro" id="IPR009057">
    <property type="entry name" value="Homeodomain-like_sf"/>
</dbReference>
<sequence length="337" mass="36725">MDWSIPRSSAGVLVLLGLARDAGLSDAQTLRDTGLDVDALDTPHAEVALRQELAVIGNLVEALGDRDGLGVRAGTRYQLTTYGVFGFALISSPTLRSAVDVGLRYFDLTFACATISHRENDGVFEMVFEAPDVPDRLRRFVVERDLAAVGIIARDLVGDPDRPLDVVFAFDRPDDLTVFDEVFGARPVFGGAQTVVRLPAVELDDPLPRADSHAAAIAQAQCRDLLRSRAARTGLAARVQDLLTADPADPPTADEAARRLAVSPRTMRHRLAAEGTSYRGLLQEMRSRLAEEMLVTGRLTVGETAQRLGYVEVSSFSQAFRRWHGCGPAEYVRRRIG</sequence>
<feature type="domain" description="HTH araC/xylS-type" evidence="4">
    <location>
        <begin position="237"/>
        <end position="334"/>
    </location>
</feature>
<keyword evidence="1" id="KW-0805">Transcription regulation</keyword>
<accession>A0A840F4B5</accession>
<comment type="caution">
    <text evidence="5">The sequence shown here is derived from an EMBL/GenBank/DDBJ whole genome shotgun (WGS) entry which is preliminary data.</text>
</comment>
<dbReference type="RefSeq" id="WP_221246925.1">
    <property type="nucleotide sequence ID" value="NZ_BAABHL010000126.1"/>
</dbReference>
<dbReference type="AlphaFoldDB" id="A0A840F4B5"/>
<dbReference type="Pfam" id="PF12625">
    <property type="entry name" value="Arabinose_bd"/>
    <property type="match status" value="1"/>
</dbReference>
<dbReference type="PANTHER" id="PTHR47894:SF1">
    <property type="entry name" value="HTH-TYPE TRANSCRIPTIONAL REGULATOR VQSM"/>
    <property type="match status" value="1"/>
</dbReference>
<evidence type="ECO:0000256" key="1">
    <source>
        <dbReference type="ARBA" id="ARBA00023015"/>
    </source>
</evidence>
<keyword evidence="6" id="KW-1185">Reference proteome</keyword>
<dbReference type="SMART" id="SM00342">
    <property type="entry name" value="HTH_ARAC"/>
    <property type="match status" value="1"/>
</dbReference>
<organism evidence="5 6">
    <name type="scientific">Gordonia humi</name>
    <dbReference type="NCBI Taxonomy" id="686429"/>
    <lineage>
        <taxon>Bacteria</taxon>
        <taxon>Bacillati</taxon>
        <taxon>Actinomycetota</taxon>
        <taxon>Actinomycetes</taxon>
        <taxon>Mycobacteriales</taxon>
        <taxon>Gordoniaceae</taxon>
        <taxon>Gordonia</taxon>
    </lineage>
</organism>
<dbReference type="Pfam" id="PF12833">
    <property type="entry name" value="HTH_18"/>
    <property type="match status" value="1"/>
</dbReference>
<gene>
    <name evidence="5" type="ORF">BKA16_003895</name>
</gene>
<dbReference type="Gene3D" id="1.10.10.60">
    <property type="entry name" value="Homeodomain-like"/>
    <property type="match status" value="1"/>
</dbReference>
<evidence type="ECO:0000256" key="2">
    <source>
        <dbReference type="ARBA" id="ARBA00023125"/>
    </source>
</evidence>
<evidence type="ECO:0000313" key="5">
    <source>
        <dbReference type="EMBL" id="MBB4137343.1"/>
    </source>
</evidence>
<evidence type="ECO:0000256" key="3">
    <source>
        <dbReference type="ARBA" id="ARBA00023163"/>
    </source>
</evidence>
<dbReference type="PANTHER" id="PTHR47894">
    <property type="entry name" value="HTH-TYPE TRANSCRIPTIONAL REGULATOR GADX"/>
    <property type="match status" value="1"/>
</dbReference>
<evidence type="ECO:0000259" key="4">
    <source>
        <dbReference type="PROSITE" id="PS01124"/>
    </source>
</evidence>
<dbReference type="InterPro" id="IPR032687">
    <property type="entry name" value="AraC-type_N"/>
</dbReference>
<evidence type="ECO:0000313" key="6">
    <source>
        <dbReference type="Proteomes" id="UP000551501"/>
    </source>
</evidence>
<dbReference type="GO" id="GO:0003700">
    <property type="term" value="F:DNA-binding transcription factor activity"/>
    <property type="evidence" value="ECO:0007669"/>
    <property type="project" value="InterPro"/>
</dbReference>
<dbReference type="GO" id="GO:0000976">
    <property type="term" value="F:transcription cis-regulatory region binding"/>
    <property type="evidence" value="ECO:0007669"/>
    <property type="project" value="TreeGrafter"/>
</dbReference>
<dbReference type="InterPro" id="IPR018060">
    <property type="entry name" value="HTH_AraC"/>
</dbReference>
<dbReference type="Proteomes" id="UP000551501">
    <property type="component" value="Unassembled WGS sequence"/>
</dbReference>
<dbReference type="PROSITE" id="PS01124">
    <property type="entry name" value="HTH_ARAC_FAMILY_2"/>
    <property type="match status" value="1"/>
</dbReference>